<reference evidence="1 2" key="1">
    <citation type="submission" date="2015-09" db="EMBL/GenBank/DDBJ databases">
        <authorList>
            <consortium name="Pathogen Informatics"/>
        </authorList>
    </citation>
    <scope>NUCLEOTIDE SEQUENCE [LARGE SCALE GENOMIC DNA]</scope>
    <source>
        <strain evidence="1 2">2789STDY5608625</strain>
    </source>
</reference>
<evidence type="ECO:0000313" key="1">
    <source>
        <dbReference type="EMBL" id="CUJ71307.1"/>
    </source>
</evidence>
<dbReference type="AlphaFoldDB" id="A0AAD2J4Q7"/>
<accession>A0AAD2J4Q7</accession>
<dbReference type="RefSeq" id="WP_054458054.1">
    <property type="nucleotide sequence ID" value="NZ_CYTK01000012.1"/>
</dbReference>
<organism evidence="1 2">
    <name type="scientific">Achromobacter aegrifaciens</name>
    <dbReference type="NCBI Taxonomy" id="1287736"/>
    <lineage>
        <taxon>Bacteria</taxon>
        <taxon>Pseudomonadati</taxon>
        <taxon>Pseudomonadota</taxon>
        <taxon>Betaproteobacteria</taxon>
        <taxon>Burkholderiales</taxon>
        <taxon>Alcaligenaceae</taxon>
        <taxon>Achromobacter</taxon>
    </lineage>
</organism>
<dbReference type="Proteomes" id="UP000044098">
    <property type="component" value="Unassembled WGS sequence"/>
</dbReference>
<dbReference type="EMBL" id="CYTK01000012">
    <property type="protein sequence ID" value="CUJ71307.1"/>
    <property type="molecule type" value="Genomic_DNA"/>
</dbReference>
<name>A0AAD2J4Q7_ACHAE</name>
<comment type="caution">
    <text evidence="1">The sequence shown here is derived from an EMBL/GenBank/DDBJ whole genome shotgun (WGS) entry which is preliminary data.</text>
</comment>
<proteinExistence type="predicted"/>
<protein>
    <submittedName>
        <fullName evidence="1">Uncharacterized protein</fullName>
    </submittedName>
</protein>
<evidence type="ECO:0000313" key="2">
    <source>
        <dbReference type="Proteomes" id="UP000044098"/>
    </source>
</evidence>
<gene>
    <name evidence="1" type="ORF">ERS370000_05450</name>
</gene>
<sequence>MHPTRSLIGDDIRSSWREFAPFLIELARHNLPLLDRTWESHPEWRLLRDALIPMLLGTPYRFVLHQRASNQRQQPTLDADLIPDANRCLNLLRAKIWQRLGDRCSVHQSKAMIEQIMKWLEHLTLGCSMDPELIQMDFAIDLPEVGSVVHHNSRYGLVHASSAGATATLVSNMAATNRVAALVDDKFQALRDWLGAQPGGVAELGRLLSNLAYELEELRFGSNASHALPEYMSVSFSMYDGEHRAVVHRTRLRKRAPTTVSQFDQPGLLANLHVQRTTLLRQRRQESFAGGLSAFAQYPQEGFDSTTAMAQRWRWLIHAPHALTTLRAMLESLPQKVFSEPRHVLEYVNLQVDIEILKSNWGVSGEFSDQLIDALARSDSKGDVDHWAEPSEPARAERQASTWWLWFGVSSASLWAKRSAACLDEAQQPLESALARARQYMENSLAPLEAAMDLVLRESGHHPEGLLAPTKSDPFFSDMLKAFAGHARPFGVPILREAPRDMRRSRAV</sequence>